<keyword evidence="2 5" id="KW-0812">Transmembrane</keyword>
<sequence length="299" mass="32186">MKNLAFPITVVGLTVLAFFVPSLFVGLKGYITPLLMLIMLGMGLTLEFEDFYKVIKKKKALVAGVCLQFIIMPFLAFILAKILGFSNELTIGMMLVGAAAGGTSSNVITYLAKGDVALSVSMTFASTLLSIGLMPFLTWIYIGEKIDVPAMDMFISLVKIILIPIGLGVVINRFFSKFVSKISAVLPIISMGGIVFIVAIVVALNHKNIQTVGAWIFVAVILHNICGYLLGYIAAKALKFDEKTARTIGIEVGMQNSGLSVALAIKYFTPLSALPGAIFSVWHNISGSLLASYWSSKKV</sequence>
<keyword evidence="4 5" id="KW-0472">Membrane</keyword>
<feature type="transmembrane region" description="Helical" evidence="5">
    <location>
        <begin position="182"/>
        <end position="206"/>
    </location>
</feature>
<evidence type="ECO:0000256" key="5">
    <source>
        <dbReference type="SAM" id="Phobius"/>
    </source>
</evidence>
<dbReference type="Pfam" id="PF01758">
    <property type="entry name" value="SBF"/>
    <property type="match status" value="1"/>
</dbReference>
<evidence type="ECO:0000256" key="2">
    <source>
        <dbReference type="ARBA" id="ARBA00022692"/>
    </source>
</evidence>
<gene>
    <name evidence="6" type="ORF">ERS672216_00597</name>
</gene>
<dbReference type="InterPro" id="IPR004710">
    <property type="entry name" value="Bilac:Na_transpt"/>
</dbReference>
<proteinExistence type="predicted"/>
<dbReference type="GO" id="GO:0016020">
    <property type="term" value="C:membrane"/>
    <property type="evidence" value="ECO:0007669"/>
    <property type="project" value="UniProtKB-SubCell"/>
</dbReference>
<feature type="transmembrane region" description="Helical" evidence="5">
    <location>
        <begin position="30"/>
        <end position="48"/>
    </location>
</feature>
<name>A0A128EF34_9BACT</name>
<dbReference type="PANTHER" id="PTHR10361:SF28">
    <property type="entry name" value="P3 PROTEIN-RELATED"/>
    <property type="match status" value="1"/>
</dbReference>
<organism evidence="6 7">
    <name type="scientific">Campylobacter geochelonis</name>
    <dbReference type="NCBI Taxonomy" id="1780362"/>
    <lineage>
        <taxon>Bacteria</taxon>
        <taxon>Pseudomonadati</taxon>
        <taxon>Campylobacterota</taxon>
        <taxon>Epsilonproteobacteria</taxon>
        <taxon>Campylobacterales</taxon>
        <taxon>Campylobacteraceae</taxon>
        <taxon>Campylobacter</taxon>
    </lineage>
</organism>
<feature type="transmembrane region" description="Helical" evidence="5">
    <location>
        <begin position="60"/>
        <end position="83"/>
    </location>
</feature>
<comment type="subcellular location">
    <subcellularLocation>
        <location evidence="1">Membrane</location>
        <topology evidence="1">Multi-pass membrane protein</topology>
    </subcellularLocation>
</comment>
<feature type="transmembrane region" description="Helical" evidence="5">
    <location>
        <begin position="5"/>
        <end position="24"/>
    </location>
</feature>
<feature type="transmembrane region" description="Helical" evidence="5">
    <location>
        <begin position="89"/>
        <end position="112"/>
    </location>
</feature>
<dbReference type="Proteomes" id="UP000069632">
    <property type="component" value="Unassembled WGS sequence"/>
</dbReference>
<evidence type="ECO:0000256" key="1">
    <source>
        <dbReference type="ARBA" id="ARBA00004141"/>
    </source>
</evidence>
<dbReference type="PANTHER" id="PTHR10361">
    <property type="entry name" value="SODIUM-BILE ACID COTRANSPORTER"/>
    <property type="match status" value="1"/>
</dbReference>
<feature type="transmembrane region" description="Helical" evidence="5">
    <location>
        <begin position="124"/>
        <end position="142"/>
    </location>
</feature>
<dbReference type="AlphaFoldDB" id="A0A128EF34"/>
<reference evidence="6 7" key="1">
    <citation type="submission" date="2016-02" db="EMBL/GenBank/DDBJ databases">
        <authorList>
            <consortium name="Pathogen Informatics"/>
        </authorList>
    </citation>
    <scope>NUCLEOTIDE SEQUENCE [LARGE SCALE GENOMIC DNA]</scope>
    <source>
        <strain evidence="6 7">RC20</strain>
    </source>
</reference>
<dbReference type="RefSeq" id="WP_075540042.1">
    <property type="nucleotide sequence ID" value="NZ_CP053844.1"/>
</dbReference>
<feature type="transmembrane region" description="Helical" evidence="5">
    <location>
        <begin position="212"/>
        <end position="235"/>
    </location>
</feature>
<evidence type="ECO:0000313" key="6">
    <source>
        <dbReference type="EMBL" id="CZE46868.1"/>
    </source>
</evidence>
<feature type="transmembrane region" description="Helical" evidence="5">
    <location>
        <begin position="247"/>
        <end position="268"/>
    </location>
</feature>
<evidence type="ECO:0000256" key="4">
    <source>
        <dbReference type="ARBA" id="ARBA00023136"/>
    </source>
</evidence>
<keyword evidence="3 5" id="KW-1133">Transmembrane helix</keyword>
<evidence type="ECO:0000256" key="3">
    <source>
        <dbReference type="ARBA" id="ARBA00022989"/>
    </source>
</evidence>
<dbReference type="InterPro" id="IPR002657">
    <property type="entry name" value="BilAc:Na_symport/Acr3"/>
</dbReference>
<protein>
    <submittedName>
        <fullName evidence="6">Sodium-dependent transporter</fullName>
    </submittedName>
</protein>
<dbReference type="EMBL" id="FIZP01000001">
    <property type="protein sequence ID" value="CZE46868.1"/>
    <property type="molecule type" value="Genomic_DNA"/>
</dbReference>
<keyword evidence="7" id="KW-1185">Reference proteome</keyword>
<dbReference type="InterPro" id="IPR038770">
    <property type="entry name" value="Na+/solute_symporter_sf"/>
</dbReference>
<evidence type="ECO:0000313" key="7">
    <source>
        <dbReference type="Proteomes" id="UP000069632"/>
    </source>
</evidence>
<dbReference type="Gene3D" id="1.20.1530.20">
    <property type="match status" value="1"/>
</dbReference>
<dbReference type="OrthoDB" id="9806785at2"/>
<accession>A0A128EF34</accession>
<feature type="transmembrane region" description="Helical" evidence="5">
    <location>
        <begin position="154"/>
        <end position="175"/>
    </location>
</feature>